<gene>
    <name evidence="2" type="ORF">DCCM_0354</name>
</gene>
<keyword evidence="1" id="KW-1133">Transmembrane helix</keyword>
<dbReference type="Proteomes" id="UP000239549">
    <property type="component" value="Unassembled WGS sequence"/>
</dbReference>
<organism evidence="2 3">
    <name type="scientific">Desulfocucumis palustris</name>
    <dbReference type="NCBI Taxonomy" id="1898651"/>
    <lineage>
        <taxon>Bacteria</taxon>
        <taxon>Bacillati</taxon>
        <taxon>Bacillota</taxon>
        <taxon>Clostridia</taxon>
        <taxon>Eubacteriales</taxon>
        <taxon>Desulfocucumaceae</taxon>
        <taxon>Desulfocucumis</taxon>
    </lineage>
</organism>
<accession>A0A2L2X993</accession>
<dbReference type="OrthoDB" id="1683367at2"/>
<evidence type="ECO:0000313" key="2">
    <source>
        <dbReference type="EMBL" id="GBF32163.1"/>
    </source>
</evidence>
<sequence length="129" mass="13980">MDWNFILTALAAAGISWLVNGFILRTGRPGIVYLGPAVEEAAKTGLAYILGTSVPATHLVFGLLEGLWEGAGKKDLPAGFTAVLEHTVFGLVTYFIYHYTGFIVAAFFFAYVIHAGWNMLVLGINRDGR</sequence>
<dbReference type="AlphaFoldDB" id="A0A2L2X993"/>
<keyword evidence="1" id="KW-0472">Membrane</keyword>
<keyword evidence="1" id="KW-0812">Transmembrane</keyword>
<evidence type="ECO:0000256" key="1">
    <source>
        <dbReference type="SAM" id="Phobius"/>
    </source>
</evidence>
<evidence type="ECO:0000313" key="3">
    <source>
        <dbReference type="Proteomes" id="UP000239549"/>
    </source>
</evidence>
<dbReference type="EMBL" id="BFAV01000018">
    <property type="protein sequence ID" value="GBF32163.1"/>
    <property type="molecule type" value="Genomic_DNA"/>
</dbReference>
<protein>
    <submittedName>
        <fullName evidence="2">Uncharacterized protein</fullName>
    </submittedName>
</protein>
<proteinExistence type="predicted"/>
<dbReference type="RefSeq" id="WP_104370725.1">
    <property type="nucleotide sequence ID" value="NZ_BFAV01000018.1"/>
</dbReference>
<reference evidence="3" key="1">
    <citation type="submission" date="2018-02" db="EMBL/GenBank/DDBJ databases">
        <title>Genome sequence of Desulfocucumis palustris strain NAW-5.</title>
        <authorList>
            <person name="Watanabe M."/>
            <person name="Kojima H."/>
            <person name="Fukui M."/>
        </authorList>
    </citation>
    <scope>NUCLEOTIDE SEQUENCE [LARGE SCALE GENOMIC DNA]</scope>
    <source>
        <strain evidence="3">NAW-5</strain>
    </source>
</reference>
<comment type="caution">
    <text evidence="2">The sequence shown here is derived from an EMBL/GenBank/DDBJ whole genome shotgun (WGS) entry which is preliminary data.</text>
</comment>
<feature type="transmembrane region" description="Helical" evidence="1">
    <location>
        <begin position="45"/>
        <end position="64"/>
    </location>
</feature>
<name>A0A2L2X993_9FIRM</name>
<keyword evidence="3" id="KW-1185">Reference proteome</keyword>